<dbReference type="AlphaFoldDB" id="A0AAD8LPZ3"/>
<keyword evidence="3" id="KW-0862">Zinc</keyword>
<dbReference type="Proteomes" id="UP001230268">
    <property type="component" value="Unassembled WGS sequence"/>
</dbReference>
<keyword evidence="7" id="KW-1185">Reference proteome</keyword>
<gene>
    <name evidence="6" type="ORF">BgAZ_204340</name>
</gene>
<name>A0AAD8LPZ3_BABGI</name>
<evidence type="ECO:0000256" key="2">
    <source>
        <dbReference type="ARBA" id="ARBA00022771"/>
    </source>
</evidence>
<dbReference type="GO" id="GO:0003676">
    <property type="term" value="F:nucleic acid binding"/>
    <property type="evidence" value="ECO:0007669"/>
    <property type="project" value="InterPro"/>
</dbReference>
<keyword evidence="2 4" id="KW-0863">Zinc-finger</keyword>
<evidence type="ECO:0000256" key="1">
    <source>
        <dbReference type="ARBA" id="ARBA00022723"/>
    </source>
</evidence>
<evidence type="ECO:0000256" key="3">
    <source>
        <dbReference type="ARBA" id="ARBA00022833"/>
    </source>
</evidence>
<dbReference type="InterPro" id="IPR034004">
    <property type="entry name" value="Zn_ribbon_RPA12_C"/>
</dbReference>
<dbReference type="InterPro" id="IPR001222">
    <property type="entry name" value="Znf_TFIIS"/>
</dbReference>
<feature type="domain" description="TFIIS-type" evidence="5">
    <location>
        <begin position="216"/>
        <end position="256"/>
    </location>
</feature>
<reference evidence="6" key="1">
    <citation type="submission" date="2023-08" db="EMBL/GenBank/DDBJ databases">
        <title>Draft sequence of the Babesia gibsoni genome.</title>
        <authorList>
            <person name="Yamagishi J.Y."/>
            <person name="Xuan X.X."/>
        </authorList>
    </citation>
    <scope>NUCLEOTIDE SEQUENCE</scope>
    <source>
        <strain evidence="6">Azabu</strain>
    </source>
</reference>
<dbReference type="CDD" id="cd10507">
    <property type="entry name" value="Zn-ribbon_RPA12"/>
    <property type="match status" value="1"/>
</dbReference>
<dbReference type="EMBL" id="JAVEPI010000002">
    <property type="protein sequence ID" value="KAK1443558.1"/>
    <property type="molecule type" value="Genomic_DNA"/>
</dbReference>
<dbReference type="SMART" id="SM00440">
    <property type="entry name" value="ZnF_C2C2"/>
    <property type="match status" value="1"/>
</dbReference>
<dbReference type="GO" id="GO:0008270">
    <property type="term" value="F:zinc ion binding"/>
    <property type="evidence" value="ECO:0007669"/>
    <property type="project" value="UniProtKB-KW"/>
</dbReference>
<dbReference type="PROSITE" id="PS51133">
    <property type="entry name" value="ZF_TFIIS_2"/>
    <property type="match status" value="1"/>
</dbReference>
<evidence type="ECO:0000256" key="4">
    <source>
        <dbReference type="PROSITE-ProRule" id="PRU00472"/>
    </source>
</evidence>
<accession>A0AAD8LPZ3</accession>
<evidence type="ECO:0000313" key="7">
    <source>
        <dbReference type="Proteomes" id="UP001230268"/>
    </source>
</evidence>
<organism evidence="6 7">
    <name type="scientific">Babesia gibsoni</name>
    <dbReference type="NCBI Taxonomy" id="33632"/>
    <lineage>
        <taxon>Eukaryota</taxon>
        <taxon>Sar</taxon>
        <taxon>Alveolata</taxon>
        <taxon>Apicomplexa</taxon>
        <taxon>Aconoidasida</taxon>
        <taxon>Piroplasmida</taxon>
        <taxon>Babesiidae</taxon>
        <taxon>Babesia</taxon>
    </lineage>
</organism>
<evidence type="ECO:0000259" key="5">
    <source>
        <dbReference type="PROSITE" id="PS51133"/>
    </source>
</evidence>
<proteinExistence type="predicted"/>
<evidence type="ECO:0000313" key="6">
    <source>
        <dbReference type="EMBL" id="KAK1443558.1"/>
    </source>
</evidence>
<comment type="caution">
    <text evidence="6">The sequence shown here is derived from an EMBL/GenBank/DDBJ whole genome shotgun (WGS) entry which is preliminary data.</text>
</comment>
<dbReference type="SUPFAM" id="SSF57783">
    <property type="entry name" value="Zinc beta-ribbon"/>
    <property type="match status" value="1"/>
</dbReference>
<dbReference type="GO" id="GO:0006351">
    <property type="term" value="P:DNA-templated transcription"/>
    <property type="evidence" value="ECO:0007669"/>
    <property type="project" value="InterPro"/>
</dbReference>
<sequence length="259" mass="29447">MLDTEQLDLILLAAENGDHIQVSTHDVEFNRAIAGLNVKESIDMARYLYAESGLDSAGKNLQNHFKYQIPTRLIEYKNHEALESKDHVSYDYLVALGCRRCKRGVDFRSSRLFFDRNNGNKMKPQLKCPSCGETIAPIFSSSSTDSCVDSCTMQASFGRGEVEEKAYMYGYRQGCEFDYSGKKWWKDFMHKDKAKADDSTSLSMAKNANRSSREIVKQLCDKCGHEEAYYSTFQARSADEGMTVMFECRGCKHRSVVNT</sequence>
<keyword evidence="1" id="KW-0479">Metal-binding</keyword>
<dbReference type="Pfam" id="PF01096">
    <property type="entry name" value="Zn_ribbon_TFIIS"/>
    <property type="match status" value="1"/>
</dbReference>
<protein>
    <recommendedName>
        <fullName evidence="5">TFIIS-type domain-containing protein</fullName>
    </recommendedName>
</protein>
<dbReference type="Gene3D" id="2.20.25.10">
    <property type="match status" value="1"/>
</dbReference>